<dbReference type="InterPro" id="IPR045213">
    <property type="entry name" value="Malic_NAD-bd_bact_type"/>
</dbReference>
<reference evidence="10 11" key="1">
    <citation type="submission" date="2012-01" db="EMBL/GenBank/DDBJ databases">
        <title>Complete sequence of Desulfotomaculum gibsoniae DSM 7213.</title>
        <authorList>
            <consortium name="US DOE Joint Genome Institute"/>
            <person name="Lucas S."/>
            <person name="Han J."/>
            <person name="Lapidus A."/>
            <person name="Cheng J.-F."/>
            <person name="Goodwin L."/>
            <person name="Pitluck S."/>
            <person name="Peters L."/>
            <person name="Ovchinnikova G."/>
            <person name="Teshima H."/>
            <person name="Detter J.C."/>
            <person name="Han C."/>
            <person name="Tapia R."/>
            <person name="Land M."/>
            <person name="Hauser L."/>
            <person name="Kyrpides N."/>
            <person name="Ivanova N."/>
            <person name="Pagani I."/>
            <person name="Parshina S."/>
            <person name="Plugge C."/>
            <person name="Muyzer G."/>
            <person name="Kuever J."/>
            <person name="Ivanova A."/>
            <person name="Nazina T."/>
            <person name="Klenk H.-P."/>
            <person name="Brambilla E."/>
            <person name="Spring S."/>
            <person name="Stams A.F."/>
            <person name="Woyke T."/>
        </authorList>
    </citation>
    <scope>NUCLEOTIDE SEQUENCE [LARGE SCALE GENOMIC DNA]</scope>
    <source>
        <strain evidence="10 11">DSM 7213</strain>
    </source>
</reference>
<evidence type="ECO:0000256" key="8">
    <source>
        <dbReference type="PIRSR" id="PIRSR000106-3"/>
    </source>
</evidence>
<dbReference type="CDD" id="cd05311">
    <property type="entry name" value="NAD_bind_2_malic_enz"/>
    <property type="match status" value="1"/>
</dbReference>
<dbReference type="PIRSF" id="PIRSF000106">
    <property type="entry name" value="ME"/>
    <property type="match status" value="1"/>
</dbReference>
<dbReference type="Gene3D" id="3.40.50.720">
    <property type="entry name" value="NAD(P)-binding Rossmann-like Domain"/>
    <property type="match status" value="1"/>
</dbReference>
<evidence type="ECO:0000313" key="11">
    <source>
        <dbReference type="Proteomes" id="UP000013520"/>
    </source>
</evidence>
<keyword evidence="3 8" id="KW-0479">Metal-binding</keyword>
<dbReference type="GO" id="GO:0016616">
    <property type="term" value="F:oxidoreductase activity, acting on the CH-OH group of donors, NAD or NADP as acceptor"/>
    <property type="evidence" value="ECO:0007669"/>
    <property type="project" value="InterPro"/>
</dbReference>
<proteinExistence type="inferred from homology"/>
<dbReference type="Pfam" id="PF13291">
    <property type="entry name" value="ACT_4"/>
    <property type="match status" value="1"/>
</dbReference>
<protein>
    <submittedName>
        <fullName evidence="10">Malic enzyme</fullName>
    </submittedName>
</protein>
<dbReference type="Pfam" id="PF00390">
    <property type="entry name" value="malic"/>
    <property type="match status" value="1"/>
</dbReference>
<feature type="binding site" evidence="7">
    <location>
        <position position="357"/>
    </location>
    <ligand>
        <name>(S)-malate</name>
        <dbReference type="ChEBI" id="CHEBI:15589"/>
    </ligand>
</feature>
<dbReference type="HOGENOM" id="CLU_1649400_0_0_9"/>
<dbReference type="Pfam" id="PF03949">
    <property type="entry name" value="Malic_M"/>
    <property type="match status" value="1"/>
</dbReference>
<dbReference type="InterPro" id="IPR046346">
    <property type="entry name" value="Aminoacid_DH-like_N_sf"/>
</dbReference>
<dbReference type="FunFam" id="3.40.50.720:FF:000095">
    <property type="entry name" value="NADP-dependent malic enzyme"/>
    <property type="match status" value="1"/>
</dbReference>
<dbReference type="SMART" id="SM01274">
    <property type="entry name" value="malic"/>
    <property type="match status" value="1"/>
</dbReference>
<comment type="similarity">
    <text evidence="2">Belongs to the malic enzymes family.</text>
</comment>
<dbReference type="PANTHER" id="PTHR43237">
    <property type="entry name" value="NADP-DEPENDENT MALIC ENZYME"/>
    <property type="match status" value="1"/>
</dbReference>
<dbReference type="InterPro" id="IPR036291">
    <property type="entry name" value="NAD(P)-bd_dom_sf"/>
</dbReference>
<dbReference type="InterPro" id="IPR015884">
    <property type="entry name" value="Malic_enzyme_CS"/>
</dbReference>
<dbReference type="PANTHER" id="PTHR43237:SF4">
    <property type="entry name" value="NADP-DEPENDENT MALIC ENZYME"/>
    <property type="match status" value="1"/>
</dbReference>
<dbReference type="GO" id="GO:0051287">
    <property type="term" value="F:NAD binding"/>
    <property type="evidence" value="ECO:0007669"/>
    <property type="project" value="InterPro"/>
</dbReference>
<name>R4KRK2_9FIRM</name>
<accession>R4KRK2</accession>
<evidence type="ECO:0000259" key="9">
    <source>
        <dbReference type="PROSITE" id="PS51671"/>
    </source>
</evidence>
<evidence type="ECO:0000256" key="5">
    <source>
        <dbReference type="ARBA" id="ARBA00029440"/>
    </source>
</evidence>
<dbReference type="GO" id="GO:0004470">
    <property type="term" value="F:malic enzyme activity"/>
    <property type="evidence" value="ECO:0007669"/>
    <property type="project" value="InterPro"/>
</dbReference>
<evidence type="ECO:0000256" key="1">
    <source>
        <dbReference type="ARBA" id="ARBA00001936"/>
    </source>
</evidence>
<feature type="active site" description="Proton donor" evidence="6">
    <location>
        <position position="108"/>
    </location>
</feature>
<dbReference type="InterPro" id="IPR037062">
    <property type="entry name" value="Malic_N_dom_sf"/>
</dbReference>
<dbReference type="AlphaFoldDB" id="R4KRK2"/>
<keyword evidence="4" id="KW-0560">Oxidoreductase</keyword>
<feature type="domain" description="ACT" evidence="9">
    <location>
        <begin position="7"/>
        <end position="80"/>
    </location>
</feature>
<dbReference type="InterPro" id="IPR001891">
    <property type="entry name" value="Malic_OxRdtase"/>
</dbReference>
<feature type="binding site" evidence="7">
    <location>
        <position position="386"/>
    </location>
    <ligand>
        <name>(S)-malate</name>
        <dbReference type="ChEBI" id="CHEBI:15589"/>
    </ligand>
</feature>
<dbReference type="PROSITE" id="PS00331">
    <property type="entry name" value="MALIC_ENZYMES"/>
    <property type="match status" value="1"/>
</dbReference>
<evidence type="ECO:0000256" key="4">
    <source>
        <dbReference type="ARBA" id="ARBA00023002"/>
    </source>
</evidence>
<sequence>MIASNITIRLKLANQPGTLAKVLTVIGQEGGSLGAIDLISASPTYLIRELIVRLNNNSLERVVDSLRQIPGVQSIYIADRVFTSHLGGKIEINPKRPIHNREDLSMIYTPGVASICKAIDRDRNLAYKLTMKGNSVAIVTDGSAVLGLGNLGPLAALPVREGKAVLFKQFGNVDAVPICMDVHDPQQIINAVVALAPAFGGINLEDIASPQCFEIEEKLSEMIDIPVFHDDQHGTAIVTLAGILNAIKVVGKKLSDIKVVLSGAGAAGVAIAKILLGAGIRNLIVCDRKGAIAKVNHYSIPAKQWLAEHTNEMCIKGKLNEVIYGADLFIGVSAPGLLQREDILKMAVKPVVFALANPEPEIEPEKIADIAAVIATGRSDYPNQVNNALAFPGIFRGVLDCHARTINNQMCLAAANALAGIITKEQLNAENIIPSIFNPNVASVVAEAVKREAKRTGVAREIQYETNNVK</sequence>
<dbReference type="InterPro" id="IPR012301">
    <property type="entry name" value="Malic_N_dom"/>
</dbReference>
<evidence type="ECO:0000313" key="10">
    <source>
        <dbReference type="EMBL" id="AGL03205.1"/>
    </source>
</evidence>
<dbReference type="EMBL" id="CP003273">
    <property type="protein sequence ID" value="AGL03205.1"/>
    <property type="molecule type" value="Genomic_DNA"/>
</dbReference>
<feature type="active site" description="Proton acceptor" evidence="6">
    <location>
        <position position="163"/>
    </location>
</feature>
<evidence type="ECO:0000256" key="2">
    <source>
        <dbReference type="ARBA" id="ARBA00008785"/>
    </source>
</evidence>
<feature type="binding site" evidence="8">
    <location>
        <position position="206"/>
    </location>
    <ligand>
        <name>a divalent metal cation</name>
        <dbReference type="ChEBI" id="CHEBI:60240"/>
    </ligand>
</feature>
<dbReference type="SUPFAM" id="SSF51735">
    <property type="entry name" value="NAD(P)-binding Rossmann-fold domains"/>
    <property type="match status" value="1"/>
</dbReference>
<dbReference type="KEGG" id="dgi:Desgi_3912"/>
<dbReference type="Gene3D" id="3.30.70.260">
    <property type="match status" value="1"/>
</dbReference>
<comment type="cofactor">
    <cofactor evidence="8">
        <name>Mg(2+)</name>
        <dbReference type="ChEBI" id="CHEBI:18420"/>
    </cofactor>
    <cofactor evidence="8">
        <name>Mn(2+)</name>
        <dbReference type="ChEBI" id="CHEBI:29035"/>
    </cofactor>
    <text evidence="8">Divalent metal cations. Prefers magnesium or manganese.</text>
</comment>
<dbReference type="FunFam" id="3.40.50.10380:FF:000003">
    <property type="entry name" value="NADP-dependent malic enzyme"/>
    <property type="match status" value="1"/>
</dbReference>
<dbReference type="Gene3D" id="3.40.50.10380">
    <property type="entry name" value="Malic enzyme, N-terminal domain"/>
    <property type="match status" value="1"/>
</dbReference>
<evidence type="ECO:0000256" key="7">
    <source>
        <dbReference type="PIRSR" id="PIRSR000106-2"/>
    </source>
</evidence>
<evidence type="ECO:0000256" key="6">
    <source>
        <dbReference type="PIRSR" id="PIRSR000106-1"/>
    </source>
</evidence>
<dbReference type="InterPro" id="IPR051674">
    <property type="entry name" value="Malate_Decarboxylase"/>
</dbReference>
<feature type="binding site" evidence="8">
    <location>
        <position position="231"/>
    </location>
    <ligand>
        <name>a divalent metal cation</name>
        <dbReference type="ChEBI" id="CHEBI:60240"/>
    </ligand>
</feature>
<dbReference type="PROSITE" id="PS51671">
    <property type="entry name" value="ACT"/>
    <property type="match status" value="1"/>
</dbReference>
<evidence type="ECO:0000256" key="3">
    <source>
        <dbReference type="ARBA" id="ARBA00022723"/>
    </source>
</evidence>
<dbReference type="InterPro" id="IPR012302">
    <property type="entry name" value="Malic_NAD-bd"/>
</dbReference>
<dbReference type="SUPFAM" id="SSF53223">
    <property type="entry name" value="Aminoacid dehydrogenase-like, N-terminal domain"/>
    <property type="match status" value="1"/>
</dbReference>
<organism evidence="10 11">
    <name type="scientific">Desulfoscipio gibsoniae DSM 7213</name>
    <dbReference type="NCBI Taxonomy" id="767817"/>
    <lineage>
        <taxon>Bacteria</taxon>
        <taxon>Bacillati</taxon>
        <taxon>Bacillota</taxon>
        <taxon>Clostridia</taxon>
        <taxon>Eubacteriales</taxon>
        <taxon>Desulfallaceae</taxon>
        <taxon>Desulfoscipio</taxon>
    </lineage>
</organism>
<comment type="pathway">
    <text evidence="5">Amino-acid biosynthesis.</text>
</comment>
<keyword evidence="11" id="KW-1185">Reference proteome</keyword>
<gene>
    <name evidence="10" type="ORF">Desgi_3912</name>
</gene>
<dbReference type="eggNOG" id="COG0281">
    <property type="taxonomic scope" value="Bacteria"/>
</dbReference>
<dbReference type="Proteomes" id="UP000013520">
    <property type="component" value="Chromosome"/>
</dbReference>
<dbReference type="GO" id="GO:0046872">
    <property type="term" value="F:metal ion binding"/>
    <property type="evidence" value="ECO:0007669"/>
    <property type="project" value="UniProtKB-KW"/>
</dbReference>
<dbReference type="InterPro" id="IPR002912">
    <property type="entry name" value="ACT_dom"/>
</dbReference>
<feature type="binding site" evidence="8">
    <location>
        <position position="205"/>
    </location>
    <ligand>
        <name>a divalent metal cation</name>
        <dbReference type="ChEBI" id="CHEBI:60240"/>
    </ligand>
</feature>
<dbReference type="SUPFAM" id="SSF55021">
    <property type="entry name" value="ACT-like"/>
    <property type="match status" value="1"/>
</dbReference>
<dbReference type="STRING" id="767817.Desgi_3912"/>
<dbReference type="InterPro" id="IPR045865">
    <property type="entry name" value="ACT-like_dom_sf"/>
</dbReference>
<dbReference type="SMART" id="SM00919">
    <property type="entry name" value="Malic_M"/>
    <property type="match status" value="1"/>
</dbReference>
<comment type="cofactor">
    <cofactor evidence="1">
        <name>Mn(2+)</name>
        <dbReference type="ChEBI" id="CHEBI:29035"/>
    </cofactor>
</comment>